<keyword evidence="1" id="KW-0051">Antiviral defense</keyword>
<organism evidence="2 3">
    <name type="scientific">Acetomicrobium flavidum</name>
    <dbReference type="NCBI Taxonomy" id="49896"/>
    <lineage>
        <taxon>Bacteria</taxon>
        <taxon>Thermotogati</taxon>
        <taxon>Synergistota</taxon>
        <taxon>Synergistia</taxon>
        <taxon>Synergistales</taxon>
        <taxon>Acetomicrobiaceae</taxon>
        <taxon>Acetomicrobium</taxon>
    </lineage>
</organism>
<name>A0ABY1JEI0_9BACT</name>
<gene>
    <name evidence="2" type="ORF">SAMN05444368_1568</name>
</gene>
<keyword evidence="3" id="KW-1185">Reference proteome</keyword>
<evidence type="ECO:0000313" key="3">
    <source>
        <dbReference type="Proteomes" id="UP000185093"/>
    </source>
</evidence>
<evidence type="ECO:0000256" key="1">
    <source>
        <dbReference type="ARBA" id="ARBA00023118"/>
    </source>
</evidence>
<dbReference type="NCBIfam" id="TIGR02592">
    <property type="entry name" value="cas_Cas5h"/>
    <property type="match status" value="1"/>
</dbReference>
<reference evidence="2 3" key="1">
    <citation type="submission" date="2016-11" db="EMBL/GenBank/DDBJ databases">
        <authorList>
            <person name="Varghese N."/>
            <person name="Submissions S."/>
        </authorList>
    </citation>
    <scope>NUCLEOTIDE SEQUENCE [LARGE SCALE GENOMIC DNA]</scope>
    <source>
        <strain evidence="2 3">DSM 20664</strain>
    </source>
</reference>
<dbReference type="Proteomes" id="UP000185093">
    <property type="component" value="Unassembled WGS sequence"/>
</dbReference>
<protein>
    <submittedName>
        <fullName evidence="2">CRISPR-associated protein, Cas5h family</fullName>
    </submittedName>
</protein>
<proteinExistence type="predicted"/>
<dbReference type="InterPro" id="IPR013422">
    <property type="entry name" value="CRISPR-assoc_prot_Cas5_N"/>
</dbReference>
<dbReference type="InterPro" id="IPR013421">
    <property type="entry name" value="CRISPR-assoc_prot_Cas5_HALMA"/>
</dbReference>
<dbReference type="NCBIfam" id="TIGR02593">
    <property type="entry name" value="CRISPR_cas5"/>
    <property type="match status" value="1"/>
</dbReference>
<comment type="caution">
    <text evidence="2">The sequence shown here is derived from an EMBL/GenBank/DDBJ whole genome shotgun (WGS) entry which is preliminary data.</text>
</comment>
<evidence type="ECO:0000313" key="2">
    <source>
        <dbReference type="EMBL" id="SIN73096.1"/>
    </source>
</evidence>
<dbReference type="RefSeq" id="WP_014807423.1">
    <property type="nucleotide sequence ID" value="NZ_FSQZ01000001.1"/>
</dbReference>
<dbReference type="Gene3D" id="3.30.70.2660">
    <property type="match status" value="1"/>
</dbReference>
<sequence length="236" mass="26530">MPVVFDVSGQMAMFRKPYTTTSSISFAFPPPTAIAGLISGIVGISNGSNDDGCNAKYWESLIGTKVSVALLSDISWMWHAINFWNVKQPQKSPHIQVKHQFVINPKYRIFVDGGIEDKLRCMLEKDSFKFTPYLGTAYAIANVVYIGQFSNQSLTEDEVFVDSVVPWNEKVRILNILDVGGTFKEEMPFKMDVTRKFIESIEVLYSPSPQKKLLINKGAGDVTKCGNDVVAWFPRW</sequence>
<dbReference type="Pfam" id="PF09704">
    <property type="entry name" value="Cas_Cas5d"/>
    <property type="match status" value="1"/>
</dbReference>
<accession>A0ABY1JEI0</accession>
<dbReference type="EMBL" id="FSQZ01000001">
    <property type="protein sequence ID" value="SIN73096.1"/>
    <property type="molecule type" value="Genomic_DNA"/>
</dbReference>
<dbReference type="InterPro" id="IPR021124">
    <property type="entry name" value="CRISPR-assoc_prot_Cas5"/>
</dbReference>